<dbReference type="GO" id="GO:0051011">
    <property type="term" value="F:microtubule minus-end binding"/>
    <property type="evidence" value="ECO:0007669"/>
    <property type="project" value="TreeGrafter"/>
</dbReference>
<comment type="subcellular location">
    <subcellularLocation>
        <location evidence="1">Cytoplasm</location>
        <location evidence="1">Cytoskeleton</location>
    </subcellularLocation>
</comment>
<feature type="domain" description="Gamma tubulin complex component protein N-terminal" evidence="8">
    <location>
        <begin position="177"/>
        <end position="452"/>
    </location>
</feature>
<evidence type="ECO:0000256" key="6">
    <source>
        <dbReference type="SAM" id="MobiDB-lite"/>
    </source>
</evidence>
<evidence type="ECO:0000313" key="10">
    <source>
        <dbReference type="Proteomes" id="UP000001307"/>
    </source>
</evidence>
<dbReference type="InParanoid" id="E4XCV9"/>
<evidence type="ECO:0000256" key="1">
    <source>
        <dbReference type="ARBA" id="ARBA00004245"/>
    </source>
</evidence>
<evidence type="ECO:0000256" key="3">
    <source>
        <dbReference type="ARBA" id="ARBA00022490"/>
    </source>
</evidence>
<feature type="domain" description="Gamma tubulin complex component C-terminal" evidence="7">
    <location>
        <begin position="462"/>
        <end position="785"/>
    </location>
</feature>
<dbReference type="GO" id="GO:0031122">
    <property type="term" value="P:cytoplasmic microtubule organization"/>
    <property type="evidence" value="ECO:0007669"/>
    <property type="project" value="TreeGrafter"/>
</dbReference>
<keyword evidence="5" id="KW-0206">Cytoskeleton</keyword>
<keyword evidence="3" id="KW-0963">Cytoplasm</keyword>
<reference evidence="9" key="1">
    <citation type="journal article" date="2010" name="Science">
        <title>Plasticity of animal genome architecture unmasked by rapid evolution of a pelagic tunicate.</title>
        <authorList>
            <person name="Denoeud F."/>
            <person name="Henriet S."/>
            <person name="Mungpakdee S."/>
            <person name="Aury J.M."/>
            <person name="Da Silva C."/>
            <person name="Brinkmann H."/>
            <person name="Mikhaleva J."/>
            <person name="Olsen L.C."/>
            <person name="Jubin C."/>
            <person name="Canestro C."/>
            <person name="Bouquet J.M."/>
            <person name="Danks G."/>
            <person name="Poulain J."/>
            <person name="Campsteijn C."/>
            <person name="Adamski M."/>
            <person name="Cross I."/>
            <person name="Yadetie F."/>
            <person name="Muffato M."/>
            <person name="Louis A."/>
            <person name="Butcher S."/>
            <person name="Tsagkogeorga G."/>
            <person name="Konrad A."/>
            <person name="Singh S."/>
            <person name="Jensen M.F."/>
            <person name="Cong E.H."/>
            <person name="Eikeseth-Otteraa H."/>
            <person name="Noel B."/>
            <person name="Anthouard V."/>
            <person name="Porcel B.M."/>
            <person name="Kachouri-Lafond R."/>
            <person name="Nishino A."/>
            <person name="Ugolini M."/>
            <person name="Chourrout P."/>
            <person name="Nishida H."/>
            <person name="Aasland R."/>
            <person name="Huzurbazar S."/>
            <person name="Westhof E."/>
            <person name="Delsuc F."/>
            <person name="Lehrach H."/>
            <person name="Reinhardt R."/>
            <person name="Weissenbach J."/>
            <person name="Roy S.W."/>
            <person name="Artiguenave F."/>
            <person name="Postlethwait J.H."/>
            <person name="Manak J.R."/>
            <person name="Thompson E.M."/>
            <person name="Jaillon O."/>
            <person name="Du Pasquier L."/>
            <person name="Boudinot P."/>
            <person name="Liberles D.A."/>
            <person name="Volff J.N."/>
            <person name="Philippe H."/>
            <person name="Lenhard B."/>
            <person name="Roest Crollius H."/>
            <person name="Wincker P."/>
            <person name="Chourrout D."/>
        </authorList>
    </citation>
    <scope>NUCLEOTIDE SEQUENCE [LARGE SCALE GENOMIC DNA]</scope>
</reference>
<sequence>MQSGALDELLECLHIKHPDRSKAIETTKSVFNTFKTGSSSLIREDLARRIPQKHFSLFERRWQHVQPKLNRPDAALEFFKEMACANEDEDSAFRSIMSMDKSSYSNSTRNVKNKENISQNTVSSIVSSRSRPIYQSTPRDQQTTPSTILNSKKNTVLSTPGAPSSSDYSNVSRAELVRDTLFAMEDIPGTYISYEENVDSFCKYRLKKKYKVDSRDRSLVESLGALGFYVREISAFIKQHEKQEIFGMIGSALVRSLTAELDEYRYALSNFRILPELTLIYLKSATEKWRTRLEHLYLLVFNVKNKRGGEILSVLHALVNHGHPMIRKMFTNVFEACAKPYMVQLNMWIYDGVLHDPYNEFLIASDLQQPVEYFWTYRYHLELKYLPTFITKTQAEKILIIGKSINFLREVCRQSEFSPLQEKALDPNFNIVDQIDAKIKNTYESTSIRLLSELNEVYNLPLHFVAMRNYMLLGQGDFVLHLLESLQQELGKPADELFRRNLAEHVETAISLTNAQFDHPDVLKAIDVRLHGMNPGDVGWDIFSLNYNVEGPLKTIFPTEVMKKYIRVFNFLLRAKRMEFNLNQNWSVMMSLKAHSREISELREVFFVSNILQFEMVHFIGQLQYYIHFEIIETSWKFFSEKVEQAKDLDEVIIAHQAFLTELEEGCLLADTLWDKIKSLRSIFDQIVRFENIQKKLFDAIELESDTRESFSHLMKSSDFSKEDQMLENERRNTFKNEMFAYKCSVTNYRTTYQKMVGDFLLSLKGDKLQILSCLAWRLDYNSFYENSQIA</sequence>
<dbReference type="GO" id="GO:0051321">
    <property type="term" value="P:meiotic cell cycle"/>
    <property type="evidence" value="ECO:0007669"/>
    <property type="project" value="TreeGrafter"/>
</dbReference>
<accession>E4XCV9</accession>
<evidence type="ECO:0000313" key="9">
    <source>
        <dbReference type="EMBL" id="CBY09434.1"/>
    </source>
</evidence>
<dbReference type="GO" id="GO:0043015">
    <property type="term" value="F:gamma-tubulin binding"/>
    <property type="evidence" value="ECO:0007669"/>
    <property type="project" value="InterPro"/>
</dbReference>
<comment type="similarity">
    <text evidence="2">Belongs to the TUBGCP family.</text>
</comment>
<evidence type="ECO:0000256" key="5">
    <source>
        <dbReference type="ARBA" id="ARBA00023212"/>
    </source>
</evidence>
<protein>
    <submittedName>
        <fullName evidence="9">Uncharacterized protein</fullName>
    </submittedName>
</protein>
<feature type="compositionally biased region" description="Low complexity" evidence="6">
    <location>
        <begin position="116"/>
        <end position="131"/>
    </location>
</feature>
<evidence type="ECO:0000259" key="8">
    <source>
        <dbReference type="Pfam" id="PF17681"/>
    </source>
</evidence>
<dbReference type="GO" id="GO:0000922">
    <property type="term" value="C:spindle pole"/>
    <property type="evidence" value="ECO:0007669"/>
    <property type="project" value="InterPro"/>
</dbReference>
<dbReference type="GO" id="GO:0005813">
    <property type="term" value="C:centrosome"/>
    <property type="evidence" value="ECO:0007669"/>
    <property type="project" value="UniProtKB-ARBA"/>
</dbReference>
<dbReference type="OrthoDB" id="5860513at2759"/>
<feature type="region of interest" description="Disordered" evidence="6">
    <location>
        <begin position="103"/>
        <end position="170"/>
    </location>
</feature>
<dbReference type="AlphaFoldDB" id="E4XCV9"/>
<dbReference type="InterPro" id="IPR041470">
    <property type="entry name" value="GCP_N"/>
</dbReference>
<dbReference type="InterPro" id="IPR042241">
    <property type="entry name" value="GCP_C_sf"/>
</dbReference>
<keyword evidence="10" id="KW-1185">Reference proteome</keyword>
<dbReference type="InterPro" id="IPR007259">
    <property type="entry name" value="GCP"/>
</dbReference>
<evidence type="ECO:0000256" key="4">
    <source>
        <dbReference type="ARBA" id="ARBA00022701"/>
    </source>
</evidence>
<dbReference type="GO" id="GO:0007020">
    <property type="term" value="P:microtubule nucleation"/>
    <property type="evidence" value="ECO:0007669"/>
    <property type="project" value="InterPro"/>
</dbReference>
<dbReference type="GO" id="GO:0051225">
    <property type="term" value="P:spindle assembly"/>
    <property type="evidence" value="ECO:0007669"/>
    <property type="project" value="TreeGrafter"/>
</dbReference>
<evidence type="ECO:0000256" key="2">
    <source>
        <dbReference type="ARBA" id="ARBA00010337"/>
    </source>
</evidence>
<evidence type="ECO:0000259" key="7">
    <source>
        <dbReference type="Pfam" id="PF04130"/>
    </source>
</evidence>
<dbReference type="PANTHER" id="PTHR19302:SF14">
    <property type="entry name" value="GAMMA-TUBULIN COMPLEX COMPONENT 3"/>
    <property type="match status" value="1"/>
</dbReference>
<gene>
    <name evidence="9" type="ORF">GSOID_T00007990001</name>
</gene>
<dbReference type="GO" id="GO:0000930">
    <property type="term" value="C:gamma-tubulin complex"/>
    <property type="evidence" value="ECO:0007669"/>
    <property type="project" value="TreeGrafter"/>
</dbReference>
<dbReference type="Pfam" id="PF04130">
    <property type="entry name" value="GCP_C_terminal"/>
    <property type="match status" value="1"/>
</dbReference>
<dbReference type="GO" id="GO:0005874">
    <property type="term" value="C:microtubule"/>
    <property type="evidence" value="ECO:0007669"/>
    <property type="project" value="UniProtKB-KW"/>
</dbReference>
<proteinExistence type="inferred from homology"/>
<dbReference type="FunCoup" id="E4XCV9">
    <property type="interactions" value="348"/>
</dbReference>
<dbReference type="EMBL" id="FN653037">
    <property type="protein sequence ID" value="CBY09434.1"/>
    <property type="molecule type" value="Genomic_DNA"/>
</dbReference>
<name>E4XCV9_OIKDI</name>
<feature type="compositionally biased region" description="Polar residues" evidence="6">
    <location>
        <begin position="133"/>
        <end position="170"/>
    </location>
</feature>
<dbReference type="Gene3D" id="1.20.120.1900">
    <property type="entry name" value="Gamma-tubulin complex, C-terminal domain"/>
    <property type="match status" value="1"/>
</dbReference>
<dbReference type="Proteomes" id="UP000001307">
    <property type="component" value="Unassembled WGS sequence"/>
</dbReference>
<dbReference type="Pfam" id="PF17681">
    <property type="entry name" value="GCP_N_terminal"/>
    <property type="match status" value="1"/>
</dbReference>
<organism evidence="9">
    <name type="scientific">Oikopleura dioica</name>
    <name type="common">Tunicate</name>
    <dbReference type="NCBI Taxonomy" id="34765"/>
    <lineage>
        <taxon>Eukaryota</taxon>
        <taxon>Metazoa</taxon>
        <taxon>Chordata</taxon>
        <taxon>Tunicata</taxon>
        <taxon>Appendicularia</taxon>
        <taxon>Copelata</taxon>
        <taxon>Oikopleuridae</taxon>
        <taxon>Oikopleura</taxon>
    </lineage>
</organism>
<dbReference type="GO" id="GO:0000278">
    <property type="term" value="P:mitotic cell cycle"/>
    <property type="evidence" value="ECO:0007669"/>
    <property type="project" value="TreeGrafter"/>
</dbReference>
<keyword evidence="4" id="KW-0493">Microtubule</keyword>
<dbReference type="PANTHER" id="PTHR19302">
    <property type="entry name" value="GAMMA TUBULIN COMPLEX PROTEIN"/>
    <property type="match status" value="1"/>
</dbReference>
<dbReference type="InterPro" id="IPR040457">
    <property type="entry name" value="GCP_C"/>
</dbReference>